<dbReference type="EMBL" id="LR796624">
    <property type="protein sequence ID" value="CAB4155009.1"/>
    <property type="molecule type" value="Genomic_DNA"/>
</dbReference>
<gene>
    <name evidence="1" type="ORF">UFOVP649_57</name>
</gene>
<accession>A0A6J5N7G7</accession>
<organism evidence="1">
    <name type="scientific">uncultured Caudovirales phage</name>
    <dbReference type="NCBI Taxonomy" id="2100421"/>
    <lineage>
        <taxon>Viruses</taxon>
        <taxon>Duplodnaviria</taxon>
        <taxon>Heunggongvirae</taxon>
        <taxon>Uroviricota</taxon>
        <taxon>Caudoviricetes</taxon>
        <taxon>Peduoviridae</taxon>
        <taxon>Maltschvirus</taxon>
        <taxon>Maltschvirus maltsch</taxon>
    </lineage>
</organism>
<protein>
    <submittedName>
        <fullName evidence="1">Uncharacterized protein</fullName>
    </submittedName>
</protein>
<evidence type="ECO:0000313" key="1">
    <source>
        <dbReference type="EMBL" id="CAB4155009.1"/>
    </source>
</evidence>
<proteinExistence type="predicted"/>
<name>A0A6J5N7G7_9CAUD</name>
<reference evidence="1" key="1">
    <citation type="submission" date="2020-04" db="EMBL/GenBank/DDBJ databases">
        <authorList>
            <person name="Chiriac C."/>
            <person name="Salcher M."/>
            <person name="Ghai R."/>
            <person name="Kavagutti S V."/>
        </authorList>
    </citation>
    <scope>NUCLEOTIDE SEQUENCE</scope>
</reference>
<sequence>MQRLLATGLGIGYLLLIAAAIAFASPQKKNDQALLHCLSLHPVKYCHLTYGNQS</sequence>